<sequence length="335" mass="38408">MMPPIVAGMMETKLTEYWQQQLLPLWQQFVHADLLSSDKTRLSYSYYLADDRAQAVVFSTGRVEMAVKYMELMQEFIVAGYSVFILDHRGQGQSARLHPDPHLGYVGNFQDYVEDFNQFVTEIVLPTAHQHHLVLAHSMGAAIACRYLQQFTHPFDAAIFCSPMFGLHAGRIPSTLASRLVAGYGWLMGKLKWDSQQYFPGQTSYLEKPFAGNPLTHSNERYQWLRQLYQLYPDSQLGGVSWAWLMQAISAMSQIQLQAAEFKVPVLLLQAVEDQIVSNRAQDNWFRHLPAPLYKQFTSLTGAHHEIWMEQDRIRQQAMAAVNQFLSGLSDRVIQ</sequence>
<dbReference type="InterPro" id="IPR029058">
    <property type="entry name" value="AB_hydrolase_fold"/>
</dbReference>
<keyword evidence="3" id="KW-1185">Reference proteome</keyword>
<dbReference type="EMBL" id="OBEB01000007">
    <property type="protein sequence ID" value="SNY57427.1"/>
    <property type="molecule type" value="Genomic_DNA"/>
</dbReference>
<dbReference type="InterPro" id="IPR022742">
    <property type="entry name" value="Hydrolase_4"/>
</dbReference>
<organism evidence="2 3">
    <name type="scientific">Arsukibacterium tuosuense</name>
    <dbReference type="NCBI Taxonomy" id="1323745"/>
    <lineage>
        <taxon>Bacteria</taxon>
        <taxon>Pseudomonadati</taxon>
        <taxon>Pseudomonadota</taxon>
        <taxon>Gammaproteobacteria</taxon>
        <taxon>Chromatiales</taxon>
        <taxon>Chromatiaceae</taxon>
        <taxon>Arsukibacterium</taxon>
    </lineage>
</organism>
<evidence type="ECO:0000313" key="3">
    <source>
        <dbReference type="Proteomes" id="UP000219353"/>
    </source>
</evidence>
<dbReference type="SUPFAM" id="SSF53474">
    <property type="entry name" value="alpha/beta-Hydrolases"/>
    <property type="match status" value="1"/>
</dbReference>
<evidence type="ECO:0000259" key="1">
    <source>
        <dbReference type="Pfam" id="PF12146"/>
    </source>
</evidence>
<protein>
    <submittedName>
        <fullName evidence="2">Lysophospholipase</fullName>
    </submittedName>
</protein>
<gene>
    <name evidence="2" type="ORF">SAMN06297280_3248</name>
</gene>
<dbReference type="Pfam" id="PF12146">
    <property type="entry name" value="Hydrolase_4"/>
    <property type="match status" value="1"/>
</dbReference>
<name>A0A285JC37_9GAMM</name>
<reference evidence="3" key="1">
    <citation type="submission" date="2017-09" db="EMBL/GenBank/DDBJ databases">
        <authorList>
            <person name="Varghese N."/>
            <person name="Submissions S."/>
        </authorList>
    </citation>
    <scope>NUCLEOTIDE SEQUENCE [LARGE SCALE GENOMIC DNA]</scope>
    <source>
        <strain evidence="3">CGMCC 1.12461</strain>
    </source>
</reference>
<dbReference type="Proteomes" id="UP000219353">
    <property type="component" value="Unassembled WGS sequence"/>
</dbReference>
<dbReference type="RefSeq" id="WP_097112441.1">
    <property type="nucleotide sequence ID" value="NZ_OBEB01000007.1"/>
</dbReference>
<proteinExistence type="predicted"/>
<evidence type="ECO:0000313" key="2">
    <source>
        <dbReference type="EMBL" id="SNY57427.1"/>
    </source>
</evidence>
<dbReference type="InterPro" id="IPR051044">
    <property type="entry name" value="MAG_DAG_Lipase"/>
</dbReference>
<accession>A0A285JC37</accession>
<dbReference type="AlphaFoldDB" id="A0A285JC37"/>
<feature type="domain" description="Serine aminopeptidase S33" evidence="1">
    <location>
        <begin position="53"/>
        <end position="312"/>
    </location>
</feature>
<dbReference type="PANTHER" id="PTHR11614">
    <property type="entry name" value="PHOSPHOLIPASE-RELATED"/>
    <property type="match status" value="1"/>
</dbReference>
<dbReference type="Gene3D" id="3.40.50.1820">
    <property type="entry name" value="alpha/beta hydrolase"/>
    <property type="match status" value="1"/>
</dbReference>
<dbReference type="OrthoDB" id="9788260at2"/>